<name>A0AAN0NH18_9RHOB</name>
<dbReference type="Pfam" id="PF07859">
    <property type="entry name" value="Abhydrolase_3"/>
    <property type="match status" value="1"/>
</dbReference>
<dbReference type="GO" id="GO:0016787">
    <property type="term" value="F:hydrolase activity"/>
    <property type="evidence" value="ECO:0007669"/>
    <property type="project" value="UniProtKB-KW"/>
</dbReference>
<dbReference type="InterPro" id="IPR050300">
    <property type="entry name" value="GDXG_lipolytic_enzyme"/>
</dbReference>
<accession>A0AAN0NH18</accession>
<keyword evidence="4" id="KW-1185">Reference proteome</keyword>
<sequence length="359" mass="39479">MVDHKFSNPNRATVLDQLMGFGARCVCRLPEPLIKRLAGPAISIDGQKLDPLIQLTLRWFADPPGKVPELHTLRRTFDIQATWLSKPLDPSIGIRTIQIDGPHGAINCEVHQRVGQTSPAPAFLFFHGGGHSGGSLMSHRPVAHRLAKELCCTVFAIDYRLAPENPFPVGIEDCLAAYDHIADHAQTFGIDPRRIIIGGDSAGANVTAVLAQQRRDAPIPPALQVLWVPWMEMRTDTRSYELFDVGYFLEKPTMDWYIDNYVKSAQDAENPKASPLLGTTEGLCPAVVLIAGFDPLRDEGLAYAQKLQDAGVTTHVRVFDDLVHPMVNLVPFVPAATRAWDETMTLIKASLSGEHVACQ</sequence>
<dbReference type="PANTHER" id="PTHR48081">
    <property type="entry name" value="AB HYDROLASE SUPERFAMILY PROTEIN C4A8.06C"/>
    <property type="match status" value="1"/>
</dbReference>
<feature type="domain" description="Alpha/beta hydrolase fold-3" evidence="2">
    <location>
        <begin position="124"/>
        <end position="326"/>
    </location>
</feature>
<geneLocation type="plasmid" evidence="3 4">
    <name>pSS1-5</name>
</geneLocation>
<dbReference type="RefSeq" id="WP_342074999.1">
    <property type="nucleotide sequence ID" value="NZ_CP151764.2"/>
</dbReference>
<keyword evidence="3" id="KW-0614">Plasmid</keyword>
<reference evidence="3" key="1">
    <citation type="submission" date="2024-08" db="EMBL/GenBank/DDBJ databases">
        <title>Phylogenomic analyses of a clade within the roseobacter group suggest taxonomic reassignments of species of the genera Aestuariivita, Citreicella, Loktanella, Nautella, Pelagibaca, Ruegeria, Thalassobius, Thiobacimonas and Tropicibacter, and the proposal o.</title>
        <authorList>
            <person name="Jeon C.O."/>
        </authorList>
    </citation>
    <scope>NUCLEOTIDE SEQUENCE</scope>
    <source>
        <strain evidence="3">SS1-5</strain>
        <plasmid evidence="3">pSS1-5</plasmid>
    </source>
</reference>
<dbReference type="EMBL" id="CP151764">
    <property type="protein sequence ID" value="WZU65657.1"/>
    <property type="molecule type" value="Genomic_DNA"/>
</dbReference>
<dbReference type="InterPro" id="IPR029058">
    <property type="entry name" value="AB_hydrolase_fold"/>
</dbReference>
<gene>
    <name evidence="3" type="ORF">AABB31_00640</name>
</gene>
<protein>
    <submittedName>
        <fullName evidence="3">Alpha/beta hydrolase</fullName>
    </submittedName>
</protein>
<keyword evidence="1 3" id="KW-0378">Hydrolase</keyword>
<evidence type="ECO:0000313" key="3">
    <source>
        <dbReference type="EMBL" id="WZU65657.1"/>
    </source>
</evidence>
<evidence type="ECO:0000259" key="2">
    <source>
        <dbReference type="Pfam" id="PF07859"/>
    </source>
</evidence>
<organism evidence="3 4">
    <name type="scientific">Yoonia rhodophyticola</name>
    <dbReference type="NCBI Taxonomy" id="3137370"/>
    <lineage>
        <taxon>Bacteria</taxon>
        <taxon>Pseudomonadati</taxon>
        <taxon>Pseudomonadota</taxon>
        <taxon>Alphaproteobacteria</taxon>
        <taxon>Rhodobacterales</taxon>
        <taxon>Paracoccaceae</taxon>
        <taxon>Yoonia</taxon>
    </lineage>
</organism>
<dbReference type="SUPFAM" id="SSF53474">
    <property type="entry name" value="alpha/beta-Hydrolases"/>
    <property type="match status" value="1"/>
</dbReference>
<dbReference type="Gene3D" id="3.40.50.1820">
    <property type="entry name" value="alpha/beta hydrolase"/>
    <property type="match status" value="1"/>
</dbReference>
<proteinExistence type="predicted"/>
<evidence type="ECO:0000256" key="1">
    <source>
        <dbReference type="ARBA" id="ARBA00022801"/>
    </source>
</evidence>
<dbReference type="KEGG" id="yrh:AABB31_00640"/>
<dbReference type="PANTHER" id="PTHR48081:SF8">
    <property type="entry name" value="ALPHA_BETA HYDROLASE FOLD-3 DOMAIN-CONTAINING PROTEIN-RELATED"/>
    <property type="match status" value="1"/>
</dbReference>
<dbReference type="AlphaFoldDB" id="A0AAN0NH18"/>
<evidence type="ECO:0000313" key="4">
    <source>
        <dbReference type="Proteomes" id="UP001470809"/>
    </source>
</evidence>
<dbReference type="Proteomes" id="UP001470809">
    <property type="component" value="Plasmid pSS1-5"/>
</dbReference>
<dbReference type="InterPro" id="IPR013094">
    <property type="entry name" value="AB_hydrolase_3"/>
</dbReference>